<dbReference type="InterPro" id="IPR006139">
    <property type="entry name" value="D-isomer_2_OHA_DH_cat_dom"/>
</dbReference>
<evidence type="ECO:0000256" key="4">
    <source>
        <dbReference type="RuleBase" id="RU003719"/>
    </source>
</evidence>
<dbReference type="Proteomes" id="UP000214603">
    <property type="component" value="Unassembled WGS sequence"/>
</dbReference>
<dbReference type="GO" id="GO:0030267">
    <property type="term" value="F:glyoxylate reductase (NADPH) activity"/>
    <property type="evidence" value="ECO:0007669"/>
    <property type="project" value="TreeGrafter"/>
</dbReference>
<dbReference type="SUPFAM" id="SSF52283">
    <property type="entry name" value="Formate/glycerate dehydrogenase catalytic domain-like"/>
    <property type="match status" value="1"/>
</dbReference>
<evidence type="ECO:0000256" key="2">
    <source>
        <dbReference type="ARBA" id="ARBA00023002"/>
    </source>
</evidence>
<evidence type="ECO:0000259" key="6">
    <source>
        <dbReference type="Pfam" id="PF02826"/>
    </source>
</evidence>
<dbReference type="InterPro" id="IPR050223">
    <property type="entry name" value="D-isomer_2-hydroxyacid_DH"/>
</dbReference>
<dbReference type="PANTHER" id="PTHR10996">
    <property type="entry name" value="2-HYDROXYACID DEHYDROGENASE-RELATED"/>
    <property type="match status" value="1"/>
</dbReference>
<organism evidence="7 8">
    <name type="scientific">Candidimonas nitroreducens</name>
    <dbReference type="NCBI Taxonomy" id="683354"/>
    <lineage>
        <taxon>Bacteria</taxon>
        <taxon>Pseudomonadati</taxon>
        <taxon>Pseudomonadota</taxon>
        <taxon>Betaproteobacteria</taxon>
        <taxon>Burkholderiales</taxon>
        <taxon>Alcaligenaceae</taxon>
        <taxon>Candidimonas</taxon>
    </lineage>
</organism>
<dbReference type="CDD" id="cd12156">
    <property type="entry name" value="HPPR"/>
    <property type="match status" value="1"/>
</dbReference>
<keyword evidence="3" id="KW-0520">NAD</keyword>
<protein>
    <submittedName>
        <fullName evidence="7">Dihydrofolate reductase</fullName>
    </submittedName>
</protein>
<evidence type="ECO:0000256" key="1">
    <source>
        <dbReference type="ARBA" id="ARBA00022857"/>
    </source>
</evidence>
<reference evidence="8" key="1">
    <citation type="submission" date="2017-06" db="EMBL/GenBank/DDBJ databases">
        <title>Herbaspirillum phytohormonus sp. nov., isolated from the root nodule of Robinia pseudoacacia in lead-zinc mine.</title>
        <authorList>
            <person name="Fan M."/>
            <person name="Lin Y."/>
        </authorList>
    </citation>
    <scope>NUCLEOTIDE SEQUENCE [LARGE SCALE GENOMIC DNA]</scope>
    <source>
        <strain evidence="8">SC-089</strain>
    </source>
</reference>
<dbReference type="Pfam" id="PF02826">
    <property type="entry name" value="2-Hacid_dh_C"/>
    <property type="match status" value="1"/>
</dbReference>
<dbReference type="SUPFAM" id="SSF51735">
    <property type="entry name" value="NAD(P)-binding Rossmann-fold domains"/>
    <property type="match status" value="1"/>
</dbReference>
<evidence type="ECO:0000313" key="7">
    <source>
        <dbReference type="EMBL" id="OWT62055.1"/>
    </source>
</evidence>
<evidence type="ECO:0000313" key="8">
    <source>
        <dbReference type="Proteomes" id="UP000214603"/>
    </source>
</evidence>
<dbReference type="FunFam" id="3.40.50.720:FF:000213">
    <property type="entry name" value="Putative 2-hydroxyacid dehydrogenase"/>
    <property type="match status" value="1"/>
</dbReference>
<name>A0A225MLK7_9BURK</name>
<keyword evidence="8" id="KW-1185">Reference proteome</keyword>
<dbReference type="InterPro" id="IPR036291">
    <property type="entry name" value="NAD(P)-bd_dom_sf"/>
</dbReference>
<dbReference type="GO" id="GO:0016618">
    <property type="term" value="F:hydroxypyruvate reductase [NAD(P)H] activity"/>
    <property type="evidence" value="ECO:0007669"/>
    <property type="project" value="TreeGrafter"/>
</dbReference>
<sequence>MTSKPDVMVLYQQRPKAMAQLEQAYTLHRWDTAADKAALLAEHGAKCRAVATNGHAPLNKAMLDALPNLELVACSSAGFESFDAGLMAERGIALTNTSQALRDDVADTAIMLMLAARRGLIAADAYVRSGDWVKHGMFPLQRSLKGSRLGIVGLGMIGNAIGQRAQAMGVEILYWNRSPKDVSWQYRPDVKTLAAEVDHLVVTVAGGAGTRGLISREIIEALGPQGLLINIARGSVVDQEAMIAALRDGRLGHAALDVYAQEPTQEPSLVSLPNVTLYPHHASGTVETRDAMAQLVVDNLAAFFAGKPLLTPVKL</sequence>
<dbReference type="Pfam" id="PF00389">
    <property type="entry name" value="2-Hacid_dh"/>
    <property type="match status" value="1"/>
</dbReference>
<dbReference type="GO" id="GO:0051287">
    <property type="term" value="F:NAD binding"/>
    <property type="evidence" value="ECO:0007669"/>
    <property type="project" value="InterPro"/>
</dbReference>
<feature type="domain" description="D-isomer specific 2-hydroxyacid dehydrogenase catalytic" evidence="5">
    <location>
        <begin position="10"/>
        <end position="313"/>
    </location>
</feature>
<dbReference type="OrthoDB" id="9805416at2"/>
<dbReference type="GO" id="GO:0005829">
    <property type="term" value="C:cytosol"/>
    <property type="evidence" value="ECO:0007669"/>
    <property type="project" value="TreeGrafter"/>
</dbReference>
<dbReference type="EMBL" id="NJIH01000004">
    <property type="protein sequence ID" value="OWT62055.1"/>
    <property type="molecule type" value="Genomic_DNA"/>
</dbReference>
<keyword evidence="2 4" id="KW-0560">Oxidoreductase</keyword>
<evidence type="ECO:0000259" key="5">
    <source>
        <dbReference type="Pfam" id="PF00389"/>
    </source>
</evidence>
<dbReference type="InterPro" id="IPR006140">
    <property type="entry name" value="D-isomer_DH_NAD-bd"/>
</dbReference>
<comment type="similarity">
    <text evidence="4">Belongs to the D-isomer specific 2-hydroxyacid dehydrogenase family.</text>
</comment>
<dbReference type="PANTHER" id="PTHR10996:SF178">
    <property type="entry name" value="2-HYDROXYACID DEHYDROGENASE YGL185C-RELATED"/>
    <property type="match status" value="1"/>
</dbReference>
<dbReference type="Gene3D" id="3.40.50.720">
    <property type="entry name" value="NAD(P)-binding Rossmann-like Domain"/>
    <property type="match status" value="2"/>
</dbReference>
<gene>
    <name evidence="7" type="ORF">CEY11_09635</name>
</gene>
<dbReference type="AlphaFoldDB" id="A0A225MLK7"/>
<comment type="caution">
    <text evidence="7">The sequence shown here is derived from an EMBL/GenBank/DDBJ whole genome shotgun (WGS) entry which is preliminary data.</text>
</comment>
<accession>A0A225MLK7</accession>
<feature type="domain" description="D-isomer specific 2-hydroxyacid dehydrogenase NAD-binding" evidence="6">
    <location>
        <begin position="110"/>
        <end position="282"/>
    </location>
</feature>
<keyword evidence="1" id="KW-0521">NADP</keyword>
<dbReference type="RefSeq" id="WP_088603143.1">
    <property type="nucleotide sequence ID" value="NZ_NJIH01000004.1"/>
</dbReference>
<evidence type="ECO:0000256" key="3">
    <source>
        <dbReference type="ARBA" id="ARBA00023027"/>
    </source>
</evidence>
<proteinExistence type="inferred from homology"/>